<proteinExistence type="predicted"/>
<sequence length="104" mass="11903">MGFLHLKQIIERERDAHPALREVGKIDGLRQAWETRGIALIPAPLQAHARSTVRLEAFRRECVVLRTEDASTAALLMMVRRDLLEVFRGHCPELSVRDVVIRHS</sequence>
<evidence type="ECO:0000313" key="1">
    <source>
        <dbReference type="EMBL" id="OHA49352.1"/>
    </source>
</evidence>
<dbReference type="EMBL" id="MHST01000011">
    <property type="protein sequence ID" value="OHA49352.1"/>
    <property type="molecule type" value="Genomic_DNA"/>
</dbReference>
<protein>
    <recommendedName>
        <fullName evidence="3">DUF721 domain-containing protein</fullName>
    </recommendedName>
</protein>
<evidence type="ECO:0000313" key="2">
    <source>
        <dbReference type="Proteomes" id="UP000178690"/>
    </source>
</evidence>
<dbReference type="STRING" id="1802363.A2682_01570"/>
<name>A0A1G2PP07_TERXR</name>
<accession>A0A1G2PP07</accession>
<gene>
    <name evidence="1" type="ORF">A2682_01570</name>
</gene>
<dbReference type="Proteomes" id="UP000178690">
    <property type="component" value="Unassembled WGS sequence"/>
</dbReference>
<reference evidence="1 2" key="1">
    <citation type="journal article" date="2016" name="Nat. Commun.">
        <title>Thousands of microbial genomes shed light on interconnected biogeochemical processes in an aquifer system.</title>
        <authorList>
            <person name="Anantharaman K."/>
            <person name="Brown C.T."/>
            <person name="Hug L.A."/>
            <person name="Sharon I."/>
            <person name="Castelle C.J."/>
            <person name="Probst A.J."/>
            <person name="Thomas B.C."/>
            <person name="Singh A."/>
            <person name="Wilkins M.J."/>
            <person name="Karaoz U."/>
            <person name="Brodie E.L."/>
            <person name="Williams K.H."/>
            <person name="Hubbard S.S."/>
            <person name="Banfield J.F."/>
        </authorList>
    </citation>
    <scope>NUCLEOTIDE SEQUENCE [LARGE SCALE GENOMIC DNA]</scope>
    <source>
        <strain evidence="2">RIFCSPHIGHO2_01_FULL_58_15</strain>
    </source>
</reference>
<organism evidence="1 2">
    <name type="scientific">Terrybacteria sp. (strain RIFCSPHIGHO2_01_FULL_58_15)</name>
    <dbReference type="NCBI Taxonomy" id="1802363"/>
    <lineage>
        <taxon>Bacteria</taxon>
        <taxon>Candidatus Terryibacteriota</taxon>
    </lineage>
</organism>
<comment type="caution">
    <text evidence="1">The sequence shown here is derived from an EMBL/GenBank/DDBJ whole genome shotgun (WGS) entry which is preliminary data.</text>
</comment>
<dbReference type="AlphaFoldDB" id="A0A1G2PP07"/>
<evidence type="ECO:0008006" key="3">
    <source>
        <dbReference type="Google" id="ProtNLM"/>
    </source>
</evidence>